<proteinExistence type="predicted"/>
<name>A0A8C9M1D2_9PRIM</name>
<dbReference type="Ensembl" id="ENSPTET00000057113.1">
    <property type="protein sequence ID" value="ENSPTEP00000042826.1"/>
    <property type="gene ID" value="ENSPTEG00000039087.1"/>
</dbReference>
<protein>
    <submittedName>
        <fullName evidence="1">Uncharacterized protein</fullName>
    </submittedName>
</protein>
<organism evidence="1 2">
    <name type="scientific">Piliocolobus tephrosceles</name>
    <name type="common">Ugandan red Colobus</name>
    <dbReference type="NCBI Taxonomy" id="591936"/>
    <lineage>
        <taxon>Eukaryota</taxon>
        <taxon>Metazoa</taxon>
        <taxon>Chordata</taxon>
        <taxon>Craniata</taxon>
        <taxon>Vertebrata</taxon>
        <taxon>Euteleostomi</taxon>
        <taxon>Mammalia</taxon>
        <taxon>Eutheria</taxon>
        <taxon>Euarchontoglires</taxon>
        <taxon>Primates</taxon>
        <taxon>Haplorrhini</taxon>
        <taxon>Catarrhini</taxon>
        <taxon>Cercopithecidae</taxon>
        <taxon>Colobinae</taxon>
        <taxon>Piliocolobus</taxon>
    </lineage>
</organism>
<accession>A0A8C9M1D2</accession>
<evidence type="ECO:0000313" key="1">
    <source>
        <dbReference type="Ensembl" id="ENSPTEP00000042826.1"/>
    </source>
</evidence>
<keyword evidence="2" id="KW-1185">Reference proteome</keyword>
<dbReference type="Proteomes" id="UP000694416">
    <property type="component" value="Unplaced"/>
</dbReference>
<evidence type="ECO:0000313" key="2">
    <source>
        <dbReference type="Proteomes" id="UP000694416"/>
    </source>
</evidence>
<dbReference type="AlphaFoldDB" id="A0A8C9M1D2"/>
<reference evidence="1" key="2">
    <citation type="submission" date="2025-09" db="UniProtKB">
        <authorList>
            <consortium name="Ensembl"/>
        </authorList>
    </citation>
    <scope>IDENTIFICATION</scope>
</reference>
<sequence length="76" mass="8275">MCLPRNPPHPTILLSPGFIISLCIPHVFPSCPLEFGGCPASGILLKGKPREASGWVSFWLRRCLQTIHDPINIGGI</sequence>
<reference evidence="1" key="1">
    <citation type="submission" date="2025-08" db="UniProtKB">
        <authorList>
            <consortium name="Ensembl"/>
        </authorList>
    </citation>
    <scope>IDENTIFICATION</scope>
</reference>